<dbReference type="PROSITE" id="PS00608">
    <property type="entry name" value="GLYCOSYL_HYDROL_F2_2"/>
    <property type="match status" value="1"/>
</dbReference>
<evidence type="ECO:0000256" key="6">
    <source>
        <dbReference type="ARBA" id="ARBA00022801"/>
    </source>
</evidence>
<keyword evidence="8 10" id="KW-0326">Glycosidase</keyword>
<dbReference type="PANTHER" id="PTHR46323:SF2">
    <property type="entry name" value="BETA-GALACTOSIDASE"/>
    <property type="match status" value="1"/>
</dbReference>
<evidence type="ECO:0000256" key="1">
    <source>
        <dbReference type="ARBA" id="ARBA00001412"/>
    </source>
</evidence>
<evidence type="ECO:0000256" key="9">
    <source>
        <dbReference type="ARBA" id="ARBA00032230"/>
    </source>
</evidence>
<dbReference type="SUPFAM" id="SSF74650">
    <property type="entry name" value="Galactose mutarotase-like"/>
    <property type="match status" value="1"/>
</dbReference>
<dbReference type="PROSITE" id="PS00719">
    <property type="entry name" value="GLYCOSYL_HYDROL_F2_1"/>
    <property type="match status" value="1"/>
</dbReference>
<dbReference type="Proteomes" id="UP000721861">
    <property type="component" value="Unassembled WGS sequence"/>
</dbReference>
<dbReference type="InterPro" id="IPR050347">
    <property type="entry name" value="Bact_Beta-galactosidase"/>
</dbReference>
<dbReference type="InterPro" id="IPR017853">
    <property type="entry name" value="GH"/>
</dbReference>
<evidence type="ECO:0000313" key="13">
    <source>
        <dbReference type="Proteomes" id="UP000721861"/>
    </source>
</evidence>
<sequence length="1060" mass="121075">MIKGGLIACMLFIVFSINSQNNKWENQHIIQENKMDARATSYSYRSVSAAQNMDREQSEVQSLNGDWQFRFTPDSKNRSTDFVTIDYDAHLWDTISVPSCWEMQGYGTPIYTNEVYPFTPNAPFIDRTNPVGSYIKEFELPEKWQDEQVIIHFGGVSSAFYCWLNGEYVGYSQGSRLPAEFDLTNHLQPGKNKLAVQVIRWSDGSYLEDQDHWRMSGINREVYLMAQPKIHVNDFAIRTPLDNDYQSALFQIRPEVVVTDGNSKGWTLEVNLLDQNGSSVLDSAMQLPVNSIINEWYPARDNVYFGKMETRIDQPHLWSDEDPYLYTALITLLDNAGKVVEARSSYVGFREYTYSDKGAFLVNGKPVKLKGVNRHDHSETGGKTMTREEMKRDIELMKLYNLNAVRTAHYPNDPYVYELCDRYGIYVMDEANIESHGYGGKLANDPSWNQSFMDRVIRMVERDKNHASIFSWSLGNESGCGPNHAAAAGWIRDFDPTRLIHYEGAQGVPTHPDYIPLNSKEWGVRYHSKMANPTDPSYVDMLSRMYPSLEQLEALGSNPDLKRPVVMCEYAHAMGNSLGHLKEYWDIVYEHPIIAGGFIWDWIDQGIRAEDEDGTVFWKYGGDFGDQPNLGNFCLNGIVGPDRSVKPQLQECKYVFQPIRFNAIDIKEGQIAIESLYNFISTNEYYFKWSVSKEGKELRSGTINDIVIEPGQMHQLALPLNKIKLQDDSEYVVRVSMHHKHETAYSAAGYEVAKQQFIVTPEKSTADVSPKGNKGLTLTQTDEQITIANKQFEVQWSKITGQLTSYAFKGHRYIEAGPQANFWRPQTDNDFRGWKSHKQSGFWRDIKHVEPEVNVSVEQSTASCYRVYVEQVYSDSLSVTTKYDVDNQANVLVEMAVEMNEQLPMPLRIGSELNISSSLQSMKFYGKGPWENYNDRAFSAELDVHKGTVKDFIHHYVTPQECSNHTEVRWLELTNAQGKGIRITGAQPLSTSVWPWSAKNLEAAKHINELKTAQHLTLNLDLLQVGVGGTNTWSEKSKTIEKYQIQPGDYTYSYQISAIK</sequence>
<comment type="caution">
    <text evidence="12">The sequence shown here is derived from an EMBL/GenBank/DDBJ whole genome shotgun (WGS) entry which is preliminary data.</text>
</comment>
<dbReference type="InterPro" id="IPR023230">
    <property type="entry name" value="Glyco_hydro_2_CS"/>
</dbReference>
<evidence type="ECO:0000256" key="2">
    <source>
        <dbReference type="ARBA" id="ARBA00001913"/>
    </source>
</evidence>
<dbReference type="Gene3D" id="3.20.20.80">
    <property type="entry name" value="Glycosidases"/>
    <property type="match status" value="1"/>
</dbReference>
<evidence type="ECO:0000256" key="8">
    <source>
        <dbReference type="ARBA" id="ARBA00023295"/>
    </source>
</evidence>
<dbReference type="PRINTS" id="PR00132">
    <property type="entry name" value="GLHYDRLASE2"/>
</dbReference>
<dbReference type="EMBL" id="JAGUCN010000005">
    <property type="protein sequence ID" value="MBS2210973.1"/>
    <property type="molecule type" value="Genomic_DNA"/>
</dbReference>
<dbReference type="InterPro" id="IPR006103">
    <property type="entry name" value="Glyco_hydro_2_cat"/>
</dbReference>
<comment type="catalytic activity">
    <reaction evidence="1 10">
        <text>Hydrolysis of terminal non-reducing beta-D-galactose residues in beta-D-galactosides.</text>
        <dbReference type="EC" id="3.2.1.23"/>
    </reaction>
</comment>
<comment type="similarity">
    <text evidence="3 10">Belongs to the glycosyl hydrolase 2 family.</text>
</comment>
<keyword evidence="6 10" id="KW-0378">Hydrolase</keyword>
<dbReference type="Pfam" id="PF02929">
    <property type="entry name" value="Bgal_small_N"/>
    <property type="match status" value="1"/>
</dbReference>
<dbReference type="InterPro" id="IPR036156">
    <property type="entry name" value="Beta-gal/glucu_dom_sf"/>
</dbReference>
<comment type="subunit">
    <text evidence="4">Monomer.</text>
</comment>
<dbReference type="InterPro" id="IPR008979">
    <property type="entry name" value="Galactose-bd-like_sf"/>
</dbReference>
<feature type="domain" description="Beta galactosidase small chain/" evidence="11">
    <location>
        <begin position="786"/>
        <end position="1057"/>
    </location>
</feature>
<comment type="cofactor">
    <cofactor evidence="2">
        <name>Ca(2+)</name>
        <dbReference type="ChEBI" id="CHEBI:29108"/>
    </cofactor>
</comment>
<evidence type="ECO:0000256" key="3">
    <source>
        <dbReference type="ARBA" id="ARBA00007401"/>
    </source>
</evidence>
<evidence type="ECO:0000256" key="7">
    <source>
        <dbReference type="ARBA" id="ARBA00022837"/>
    </source>
</evidence>
<dbReference type="Gene3D" id="2.70.98.10">
    <property type="match status" value="1"/>
</dbReference>
<dbReference type="InterPro" id="IPR032312">
    <property type="entry name" value="LacZ_4"/>
</dbReference>
<dbReference type="Pfam" id="PF02836">
    <property type="entry name" value="Glyco_hydro_2_C"/>
    <property type="match status" value="1"/>
</dbReference>
<dbReference type="InterPro" id="IPR006101">
    <property type="entry name" value="Glyco_hydro_2"/>
</dbReference>
<dbReference type="Gene3D" id="2.60.120.260">
    <property type="entry name" value="Galactose-binding domain-like"/>
    <property type="match status" value="1"/>
</dbReference>
<dbReference type="SUPFAM" id="SSF49785">
    <property type="entry name" value="Galactose-binding domain-like"/>
    <property type="match status" value="1"/>
</dbReference>
<dbReference type="InterPro" id="IPR004199">
    <property type="entry name" value="B-gal_small/dom_5"/>
</dbReference>
<evidence type="ECO:0000259" key="11">
    <source>
        <dbReference type="SMART" id="SM01038"/>
    </source>
</evidence>
<evidence type="ECO:0000256" key="5">
    <source>
        <dbReference type="ARBA" id="ARBA00012756"/>
    </source>
</evidence>
<organism evidence="12 13">
    <name type="scientific">Carboxylicivirga mesophila</name>
    <dbReference type="NCBI Taxonomy" id="1166478"/>
    <lineage>
        <taxon>Bacteria</taxon>
        <taxon>Pseudomonadati</taxon>
        <taxon>Bacteroidota</taxon>
        <taxon>Bacteroidia</taxon>
        <taxon>Marinilabiliales</taxon>
        <taxon>Marinilabiliaceae</taxon>
        <taxon>Carboxylicivirga</taxon>
    </lineage>
</organism>
<dbReference type="SMART" id="SM01038">
    <property type="entry name" value="Bgal_small_N"/>
    <property type="match status" value="1"/>
</dbReference>
<dbReference type="SUPFAM" id="SSF51445">
    <property type="entry name" value="(Trans)glycosidases"/>
    <property type="match status" value="1"/>
</dbReference>
<dbReference type="InterPro" id="IPR006104">
    <property type="entry name" value="Glyco_hydro_2_N"/>
</dbReference>
<dbReference type="Pfam" id="PF00703">
    <property type="entry name" value="Glyco_hydro_2"/>
    <property type="match status" value="1"/>
</dbReference>
<evidence type="ECO:0000313" key="12">
    <source>
        <dbReference type="EMBL" id="MBS2210973.1"/>
    </source>
</evidence>
<dbReference type="InterPro" id="IPR013783">
    <property type="entry name" value="Ig-like_fold"/>
</dbReference>
<dbReference type="RefSeq" id="WP_212226794.1">
    <property type="nucleotide sequence ID" value="NZ_JAGUCN010000005.1"/>
</dbReference>
<dbReference type="Pfam" id="PF02837">
    <property type="entry name" value="Glyco_hydro_2_N"/>
    <property type="match status" value="1"/>
</dbReference>
<dbReference type="PANTHER" id="PTHR46323">
    <property type="entry name" value="BETA-GALACTOSIDASE"/>
    <property type="match status" value="1"/>
</dbReference>
<reference evidence="12 13" key="1">
    <citation type="journal article" date="2014" name="Int. J. Syst. Evol. Microbiol.">
        <title>Carboxylicivirga gen. nov. in the family Marinilabiliaceae with two novel species, Carboxylicivirga mesophila sp. nov. and Carboxylicivirga taeanensis sp. nov., and reclassification of Cytophaga fermentans as Saccharicrinis fermentans gen. nov., comb. nov.</title>
        <authorList>
            <person name="Yang S.H."/>
            <person name="Seo H.S."/>
            <person name="Woo J.H."/>
            <person name="Oh H.M."/>
            <person name="Jang H."/>
            <person name="Lee J.H."/>
            <person name="Kim S.J."/>
            <person name="Kwon K.K."/>
        </authorList>
    </citation>
    <scope>NUCLEOTIDE SEQUENCE [LARGE SCALE GENOMIC DNA]</scope>
    <source>
        <strain evidence="12 13">JCM 18290</strain>
    </source>
</reference>
<dbReference type="EC" id="3.2.1.23" evidence="5 10"/>
<dbReference type="Gene3D" id="2.60.40.10">
    <property type="entry name" value="Immunoglobulins"/>
    <property type="match status" value="2"/>
</dbReference>
<evidence type="ECO:0000256" key="10">
    <source>
        <dbReference type="RuleBase" id="RU361154"/>
    </source>
</evidence>
<dbReference type="InterPro" id="IPR006102">
    <property type="entry name" value="Ig-like_GH2"/>
</dbReference>
<dbReference type="Pfam" id="PF16353">
    <property type="entry name" value="LacZ_4"/>
    <property type="match status" value="1"/>
</dbReference>
<dbReference type="InterPro" id="IPR023232">
    <property type="entry name" value="Glyco_hydro_2_AS"/>
</dbReference>
<gene>
    <name evidence="12" type="ORF">KEM09_06155</name>
</gene>
<keyword evidence="13" id="KW-1185">Reference proteome</keyword>
<name>A0ABS5K7K4_9BACT</name>
<protein>
    <recommendedName>
        <fullName evidence="5 10">Beta-galactosidase</fullName>
        <ecNumber evidence="5 10">3.2.1.23</ecNumber>
    </recommendedName>
    <alternativeName>
        <fullName evidence="9 10">Lactase</fullName>
    </alternativeName>
</protein>
<dbReference type="InterPro" id="IPR011013">
    <property type="entry name" value="Gal_mutarotase_sf_dom"/>
</dbReference>
<dbReference type="InterPro" id="IPR014718">
    <property type="entry name" value="GH-type_carb-bd"/>
</dbReference>
<evidence type="ECO:0000256" key="4">
    <source>
        <dbReference type="ARBA" id="ARBA00011245"/>
    </source>
</evidence>
<accession>A0ABS5K7K4</accession>
<keyword evidence="7" id="KW-0106">Calcium</keyword>
<proteinExistence type="inferred from homology"/>
<dbReference type="SUPFAM" id="SSF49303">
    <property type="entry name" value="beta-Galactosidase/glucuronidase domain"/>
    <property type="match status" value="2"/>
</dbReference>